<dbReference type="Gene3D" id="3.40.50.1820">
    <property type="entry name" value="alpha/beta hydrolase"/>
    <property type="match status" value="1"/>
</dbReference>
<dbReference type="EMBL" id="JNOM01000003">
    <property type="protein sequence ID" value="KNG91333.1"/>
    <property type="molecule type" value="Genomic_DNA"/>
</dbReference>
<keyword evidence="5" id="KW-1185">Reference proteome</keyword>
<dbReference type="InterPro" id="IPR000675">
    <property type="entry name" value="Cutinase/axe"/>
</dbReference>
<reference evidence="4 5" key="1">
    <citation type="submission" date="2014-06" db="EMBL/GenBank/DDBJ databases">
        <title>The Genome of the Aflatoxigenic Filamentous Fungus Aspergillus nomius.</title>
        <authorList>
            <person name="Moore M.G."/>
            <person name="Shannon B.M."/>
            <person name="Brian M.M."/>
        </authorList>
    </citation>
    <scope>NUCLEOTIDE SEQUENCE [LARGE SCALE GENOMIC DNA]</scope>
    <source>
        <strain evidence="4 5">NRRL 13137</strain>
    </source>
</reference>
<dbReference type="SUPFAM" id="SSF53474">
    <property type="entry name" value="alpha/beta-Hydrolases"/>
    <property type="match status" value="1"/>
</dbReference>
<accession>A0A0L1JIW6</accession>
<dbReference type="GeneID" id="26802258"/>
<evidence type="ECO:0000256" key="2">
    <source>
        <dbReference type="ARBA" id="ARBA00023157"/>
    </source>
</evidence>
<gene>
    <name evidence="4" type="ORF">ANOM_000454</name>
</gene>
<evidence type="ECO:0000313" key="4">
    <source>
        <dbReference type="EMBL" id="KNG91333.1"/>
    </source>
</evidence>
<dbReference type="AlphaFoldDB" id="A0A0L1JIW6"/>
<sequence>MKPVLLVLLSFICLAFATQPSPCVKIHMIVARQSSAWPGEGRLKELADYIKQKLPGSDSEALQYPAYGDIWRYRSSVFAGDKAMVTAITNYTSHCPDSKIGAHIIGDILCGSIFERDFQPIPPIDDHLGARIIAAVSMGDPTFVPSLPYDFGTSKNTGKFPRVNNTVCTKYDFIRRSYCDEGDIYCASGFWFGVHRRYVVKYKDDATRFVLARVDATM</sequence>
<comment type="caution">
    <text evidence="4">The sequence shown here is derived from an EMBL/GenBank/DDBJ whole genome shotgun (WGS) entry which is preliminary data.</text>
</comment>
<proteinExistence type="predicted"/>
<dbReference type="RefSeq" id="XP_015412256.1">
    <property type="nucleotide sequence ID" value="XM_015545712.1"/>
</dbReference>
<dbReference type="STRING" id="1509407.A0A0L1JIW6"/>
<feature type="chain" id="PRO_5005553603" evidence="3">
    <location>
        <begin position="18"/>
        <end position="218"/>
    </location>
</feature>
<dbReference type="OrthoDB" id="2586582at2759"/>
<organism evidence="4 5">
    <name type="scientific">Aspergillus nomiae NRRL (strain ATCC 15546 / NRRL 13137 / CBS 260.88 / M93)</name>
    <dbReference type="NCBI Taxonomy" id="1509407"/>
    <lineage>
        <taxon>Eukaryota</taxon>
        <taxon>Fungi</taxon>
        <taxon>Dikarya</taxon>
        <taxon>Ascomycota</taxon>
        <taxon>Pezizomycotina</taxon>
        <taxon>Eurotiomycetes</taxon>
        <taxon>Eurotiomycetidae</taxon>
        <taxon>Eurotiales</taxon>
        <taxon>Aspergillaceae</taxon>
        <taxon>Aspergillus</taxon>
        <taxon>Aspergillus subgen. Circumdati</taxon>
    </lineage>
</organism>
<evidence type="ECO:0000256" key="3">
    <source>
        <dbReference type="SAM" id="SignalP"/>
    </source>
</evidence>
<dbReference type="InterPro" id="IPR029058">
    <property type="entry name" value="AB_hydrolase_fold"/>
</dbReference>
<dbReference type="PANTHER" id="PTHR33630">
    <property type="entry name" value="CUTINASE RV1984C-RELATED-RELATED"/>
    <property type="match status" value="1"/>
</dbReference>
<evidence type="ECO:0000256" key="1">
    <source>
        <dbReference type="ARBA" id="ARBA00022801"/>
    </source>
</evidence>
<protein>
    <submittedName>
        <fullName evidence="4">Uncharacterized protein</fullName>
    </submittedName>
</protein>
<feature type="signal peptide" evidence="3">
    <location>
        <begin position="1"/>
        <end position="17"/>
    </location>
</feature>
<keyword evidence="3" id="KW-0732">Signal</keyword>
<dbReference type="GO" id="GO:0052689">
    <property type="term" value="F:carboxylic ester hydrolase activity"/>
    <property type="evidence" value="ECO:0007669"/>
    <property type="project" value="UniProtKB-ARBA"/>
</dbReference>
<dbReference type="Proteomes" id="UP000037505">
    <property type="component" value="Unassembled WGS sequence"/>
</dbReference>
<dbReference type="PANTHER" id="PTHR33630:SF9">
    <property type="entry name" value="CUTINASE 4"/>
    <property type="match status" value="1"/>
</dbReference>
<keyword evidence="1" id="KW-0378">Hydrolase</keyword>
<evidence type="ECO:0000313" key="5">
    <source>
        <dbReference type="Proteomes" id="UP000037505"/>
    </source>
</evidence>
<keyword evidence="2" id="KW-1015">Disulfide bond</keyword>
<dbReference type="Pfam" id="PF01083">
    <property type="entry name" value="Cutinase"/>
    <property type="match status" value="1"/>
</dbReference>
<dbReference type="SMART" id="SM01110">
    <property type="entry name" value="Cutinase"/>
    <property type="match status" value="1"/>
</dbReference>
<name>A0A0L1JIW6_ASPN3</name>